<proteinExistence type="predicted"/>
<feature type="region of interest" description="Disordered" evidence="1">
    <location>
        <begin position="1"/>
        <end position="36"/>
    </location>
</feature>
<feature type="region of interest" description="Disordered" evidence="1">
    <location>
        <begin position="505"/>
        <end position="683"/>
    </location>
</feature>
<feature type="region of interest" description="Disordered" evidence="1">
    <location>
        <begin position="147"/>
        <end position="173"/>
    </location>
</feature>
<evidence type="ECO:0000313" key="2">
    <source>
        <dbReference type="EMBL" id="KAF7284278.1"/>
    </source>
</evidence>
<feature type="compositionally biased region" description="Basic and acidic residues" evidence="1">
    <location>
        <begin position="512"/>
        <end position="530"/>
    </location>
</feature>
<feature type="compositionally biased region" description="Low complexity" evidence="1">
    <location>
        <begin position="579"/>
        <end position="590"/>
    </location>
</feature>
<feature type="compositionally biased region" description="Basic and acidic residues" evidence="1">
    <location>
        <begin position="344"/>
        <end position="357"/>
    </location>
</feature>
<feature type="compositionally biased region" description="Polar residues" evidence="1">
    <location>
        <begin position="1"/>
        <end position="34"/>
    </location>
</feature>
<feature type="compositionally biased region" description="Polar residues" evidence="1">
    <location>
        <begin position="264"/>
        <end position="277"/>
    </location>
</feature>
<dbReference type="EMBL" id="JAACXV010000079">
    <property type="protein sequence ID" value="KAF7284278.1"/>
    <property type="molecule type" value="Genomic_DNA"/>
</dbReference>
<feature type="compositionally biased region" description="Basic and acidic residues" evidence="1">
    <location>
        <begin position="278"/>
        <end position="293"/>
    </location>
</feature>
<feature type="region of interest" description="Disordered" evidence="1">
    <location>
        <begin position="200"/>
        <end position="380"/>
    </location>
</feature>
<feature type="compositionally biased region" description="Basic and acidic residues" evidence="1">
    <location>
        <begin position="240"/>
        <end position="262"/>
    </location>
</feature>
<feature type="compositionally biased region" description="Basic residues" evidence="1">
    <location>
        <begin position="624"/>
        <end position="635"/>
    </location>
</feature>
<dbReference type="AlphaFoldDB" id="A0A834MHX3"/>
<accession>A0A834MHX3</accession>
<organism evidence="2 3">
    <name type="scientific">Rhynchophorus ferrugineus</name>
    <name type="common">Red palm weevil</name>
    <name type="synonym">Curculio ferrugineus</name>
    <dbReference type="NCBI Taxonomy" id="354439"/>
    <lineage>
        <taxon>Eukaryota</taxon>
        <taxon>Metazoa</taxon>
        <taxon>Ecdysozoa</taxon>
        <taxon>Arthropoda</taxon>
        <taxon>Hexapoda</taxon>
        <taxon>Insecta</taxon>
        <taxon>Pterygota</taxon>
        <taxon>Neoptera</taxon>
        <taxon>Endopterygota</taxon>
        <taxon>Coleoptera</taxon>
        <taxon>Polyphaga</taxon>
        <taxon>Cucujiformia</taxon>
        <taxon>Curculionidae</taxon>
        <taxon>Dryophthorinae</taxon>
        <taxon>Rhynchophorus</taxon>
    </lineage>
</organism>
<protein>
    <submittedName>
        <fullName evidence="2">Uncharacterized protein</fullName>
    </submittedName>
</protein>
<evidence type="ECO:0000256" key="1">
    <source>
        <dbReference type="SAM" id="MobiDB-lite"/>
    </source>
</evidence>
<dbReference type="OrthoDB" id="2017365at2759"/>
<evidence type="ECO:0000313" key="3">
    <source>
        <dbReference type="Proteomes" id="UP000625711"/>
    </source>
</evidence>
<dbReference type="Proteomes" id="UP000625711">
    <property type="component" value="Unassembled WGS sequence"/>
</dbReference>
<gene>
    <name evidence="2" type="ORF">GWI33_022268</name>
</gene>
<name>A0A834MHX3_RHYFE</name>
<feature type="compositionally biased region" description="Polar residues" evidence="1">
    <location>
        <begin position="327"/>
        <end position="343"/>
    </location>
</feature>
<comment type="caution">
    <text evidence="2">The sequence shown here is derived from an EMBL/GenBank/DDBJ whole genome shotgun (WGS) entry which is preliminary data.</text>
</comment>
<feature type="compositionally biased region" description="Basic residues" evidence="1">
    <location>
        <begin position="531"/>
        <end position="541"/>
    </location>
</feature>
<reference evidence="2" key="1">
    <citation type="submission" date="2020-08" db="EMBL/GenBank/DDBJ databases">
        <title>Genome sequencing and assembly of the red palm weevil Rhynchophorus ferrugineus.</title>
        <authorList>
            <person name="Dias G.B."/>
            <person name="Bergman C.M."/>
            <person name="Manee M."/>
        </authorList>
    </citation>
    <scope>NUCLEOTIDE SEQUENCE</scope>
    <source>
        <strain evidence="2">AA-2017</strain>
        <tissue evidence="2">Whole larva</tissue>
    </source>
</reference>
<feature type="compositionally biased region" description="Polar residues" evidence="1">
    <location>
        <begin position="147"/>
        <end position="168"/>
    </location>
</feature>
<feature type="compositionally biased region" description="Polar residues" evidence="1">
    <location>
        <begin position="201"/>
        <end position="239"/>
    </location>
</feature>
<feature type="compositionally biased region" description="Low complexity" evidence="1">
    <location>
        <begin position="636"/>
        <end position="672"/>
    </location>
</feature>
<keyword evidence="3" id="KW-1185">Reference proteome</keyword>
<feature type="compositionally biased region" description="Polar residues" evidence="1">
    <location>
        <begin position="294"/>
        <end position="318"/>
    </location>
</feature>
<sequence>MSSAVKPLTATSSPAGGNQVNKNMHPQGTASYSQPAHVPQSLANMHTNTNVAHNHQNQQHHYSLNVPNTSGHFTNQNMGQIPASNHPIANASATAAGQGYSPQKNAANFSTNFQANLAHQQNQNVLSAISQNVPSTTHLQSSLVSQNSITQAEKTHSNGTSEAQSLTKPDNKDSVMAKEKLLQSSNSSQQGQDKPLIAQLDNVTDPNPATPSPQISKSPQIDSTTDQPASVSDTLLNPTESDKSVKSQDVEKSPKLPEKDSDQSETADTKSSSSESENIVKKPENESGNKSEISEQNVKSTQQTVVENKPNSEQSTVKDIQAKSPVISASTVNTPKTARSKTSNKSDELTKTAKEPKTSVQKSPSTGKAKRQRIRTQPYQSPLPEMELISKISSSTPRTNDDKLIVFYRNEFLAVRNAEGSFYLCQAVQNIYKSSSKIKIRWLSLVNDKSGEIYTPDFYDLTDFDCILTNLTLTRVEKGKFRLPPSEKERTESILQRSLAVEKGEVTSPSLTEEHPDVDLSLYKDEDQLKKRNARKRKASQKRAQSTAVKSDATKKSPTNAKVRKVSDSVKTTKKPVAVKKAAAIKKMTVPADSKKSASTSRTTSRSKSKVPVKTSSVVDQKKAKVLAKIGRKTAAKPSPSSSNSSKNAKPGVKQAAVTTSKKAAPKASVKAQPRNSKRSTRK</sequence>